<evidence type="ECO:0000313" key="4">
    <source>
        <dbReference type="EMBL" id="MCZ8537510.1"/>
    </source>
</evidence>
<dbReference type="InterPro" id="IPR016599">
    <property type="entry name" value="UCP012569"/>
</dbReference>
<dbReference type="InterPro" id="IPR053959">
    <property type="entry name" value="YvlB/LiaX_N"/>
</dbReference>
<name>A0A9X3RD71_9BACL</name>
<protein>
    <submittedName>
        <fullName evidence="4">DUF4097 family beta strand repeat-containing protein</fullName>
    </submittedName>
</protein>
<feature type="domain" description="YvlB/LiaX N-terminal" evidence="3">
    <location>
        <begin position="3"/>
        <end position="33"/>
    </location>
</feature>
<reference evidence="4" key="1">
    <citation type="submission" date="2022-05" db="EMBL/GenBank/DDBJ databases">
        <authorList>
            <person name="Colautti A."/>
            <person name="Iacumin L."/>
        </authorList>
    </citation>
    <scope>NUCLEOTIDE SEQUENCE</scope>
    <source>
        <strain evidence="4">SK 55</strain>
    </source>
</reference>
<feature type="domain" description="DUF4097" evidence="2">
    <location>
        <begin position="189"/>
        <end position="351"/>
    </location>
</feature>
<accession>A0A9X3RD71</accession>
<dbReference type="AlphaFoldDB" id="A0A9X3RD71"/>
<dbReference type="RefSeq" id="WP_269926602.1">
    <property type="nucleotide sequence ID" value="NZ_JAMKBJ010000007.1"/>
</dbReference>
<evidence type="ECO:0000313" key="5">
    <source>
        <dbReference type="Proteomes" id="UP001152173"/>
    </source>
</evidence>
<dbReference type="Proteomes" id="UP001152173">
    <property type="component" value="Unassembled WGS sequence"/>
</dbReference>
<dbReference type="Gene3D" id="2.160.20.120">
    <property type="match status" value="1"/>
</dbReference>
<evidence type="ECO:0000259" key="3">
    <source>
        <dbReference type="Pfam" id="PF22746"/>
    </source>
</evidence>
<sequence>MQEERKRILDLVEKGTISAQEALVLLEALGNEKATPGASAYAEPKQSDMHRHSTHTSSETHNKKSSSSQADDFMEDIKRDFTQFSDRLMQFMQTAVGKMKAFDFDMPFGEPNEFHHTFTLDNTEFKEVSVDIANGKFEIYPSQDGQVRAECHVKVYRAPSEEDGKKEFFEKFVFVVDQQRLRMISDLKTTSVNVVLYVPKQMYDSISVRLFNGAFIGKHLDVGRFKVKTANGKIDLKNVQLEDGEIQTANGAINIKDAKGNKVEAETINGRIYIDGHLKDIDAQSVNGHVVVTTKNPDARKVEGRAVAGAVEIYVPSTVGLQGEVASNFGKMDVALPDVTRLNEQEHFLQKNIRFTKEITDSTAAPLYIKGEAKTGSILVRYTTAE</sequence>
<proteinExistence type="predicted"/>
<comment type="caution">
    <text evidence="4">The sequence shown here is derived from an EMBL/GenBank/DDBJ whole genome shotgun (WGS) entry which is preliminary data.</text>
</comment>
<gene>
    <name evidence="4" type="ORF">M9R32_09985</name>
</gene>
<evidence type="ECO:0000259" key="2">
    <source>
        <dbReference type="Pfam" id="PF13349"/>
    </source>
</evidence>
<dbReference type="EMBL" id="JAMKBJ010000007">
    <property type="protein sequence ID" value="MCZ8537510.1"/>
    <property type="molecule type" value="Genomic_DNA"/>
</dbReference>
<dbReference type="Pfam" id="PF13349">
    <property type="entry name" value="DUF4097"/>
    <property type="match status" value="1"/>
</dbReference>
<feature type="region of interest" description="Disordered" evidence="1">
    <location>
        <begin position="34"/>
        <end position="71"/>
    </location>
</feature>
<keyword evidence="5" id="KW-1185">Reference proteome</keyword>
<organism evidence="4 5">
    <name type="scientific">Paenisporosarcina quisquiliarum</name>
    <dbReference type="NCBI Taxonomy" id="365346"/>
    <lineage>
        <taxon>Bacteria</taxon>
        <taxon>Bacillati</taxon>
        <taxon>Bacillota</taxon>
        <taxon>Bacilli</taxon>
        <taxon>Bacillales</taxon>
        <taxon>Caryophanaceae</taxon>
        <taxon>Paenisporosarcina</taxon>
    </lineage>
</organism>
<dbReference type="InterPro" id="IPR025164">
    <property type="entry name" value="Toastrack_DUF4097"/>
</dbReference>
<dbReference type="Pfam" id="PF22746">
    <property type="entry name" value="SHOCT-like_DUF2089-C"/>
    <property type="match status" value="1"/>
</dbReference>
<dbReference type="PIRSF" id="PIRSF012569">
    <property type="entry name" value="UCP012569"/>
    <property type="match status" value="1"/>
</dbReference>
<evidence type="ECO:0000256" key="1">
    <source>
        <dbReference type="SAM" id="MobiDB-lite"/>
    </source>
</evidence>